<accession>W8T5C7</accession>
<reference evidence="2 3" key="1">
    <citation type="journal article" date="2014" name="Genome Announc.">
        <title>Complete Genome Sequence of Amino Acid-Utilizing Eubacterium acidaminophilum al-2 (DSM 3953).</title>
        <authorList>
            <person name="Poehlein A."/>
            <person name="Andreesen J.R."/>
            <person name="Daniel R."/>
        </authorList>
    </citation>
    <scope>NUCLEOTIDE SEQUENCE [LARGE SCALE GENOMIC DNA]</scope>
    <source>
        <strain evidence="2 3">DSM 3953</strain>
    </source>
</reference>
<protein>
    <submittedName>
        <fullName evidence="2">Uncharacterized protein</fullName>
    </submittedName>
</protein>
<dbReference type="KEGG" id="eac:EAL2_c16640"/>
<feature type="transmembrane region" description="Helical" evidence="1">
    <location>
        <begin position="6"/>
        <end position="28"/>
    </location>
</feature>
<dbReference type="AlphaFoldDB" id="W8T5C7"/>
<keyword evidence="1" id="KW-0812">Transmembrane</keyword>
<dbReference type="STRING" id="1286171.EAL2_c16640"/>
<dbReference type="eggNOG" id="ENOG502ZSYE">
    <property type="taxonomic scope" value="Bacteria"/>
</dbReference>
<evidence type="ECO:0000313" key="2">
    <source>
        <dbReference type="EMBL" id="AHM56959.1"/>
    </source>
</evidence>
<keyword evidence="1" id="KW-1133">Transmembrane helix</keyword>
<sequence length="119" mass="13594">MIGTILIGAAILIITIFLVLSIAGSFSFEKESEELSKAQSEFDNGYTDEAVKKYIRHLEKRRLLIPSEDEDKVREVCSAVMASDDISEELKTRLTNVVDRILDNCRVYVPSRSRRELRQ</sequence>
<dbReference type="PATRIC" id="fig|1286171.3.peg.1615"/>
<proteinExistence type="predicted"/>
<keyword evidence="1" id="KW-0472">Membrane</keyword>
<organism evidence="2 3">
    <name type="scientific">Peptoclostridium acidaminophilum DSM 3953</name>
    <dbReference type="NCBI Taxonomy" id="1286171"/>
    <lineage>
        <taxon>Bacteria</taxon>
        <taxon>Bacillati</taxon>
        <taxon>Bacillota</taxon>
        <taxon>Clostridia</taxon>
        <taxon>Peptostreptococcales</taxon>
        <taxon>Peptoclostridiaceae</taxon>
        <taxon>Peptoclostridium</taxon>
    </lineage>
</organism>
<evidence type="ECO:0000313" key="3">
    <source>
        <dbReference type="Proteomes" id="UP000019591"/>
    </source>
</evidence>
<dbReference type="Proteomes" id="UP000019591">
    <property type="component" value="Chromosome"/>
</dbReference>
<dbReference type="RefSeq" id="WP_025435930.1">
    <property type="nucleotide sequence ID" value="NZ_CP007452.1"/>
</dbReference>
<dbReference type="HOGENOM" id="CLU_2057840_0_0_9"/>
<gene>
    <name evidence="2" type="ORF">EAL2_c16640</name>
</gene>
<keyword evidence="3" id="KW-1185">Reference proteome</keyword>
<name>W8T5C7_PEPAC</name>
<dbReference type="EMBL" id="CP007452">
    <property type="protein sequence ID" value="AHM56959.1"/>
    <property type="molecule type" value="Genomic_DNA"/>
</dbReference>
<evidence type="ECO:0000256" key="1">
    <source>
        <dbReference type="SAM" id="Phobius"/>
    </source>
</evidence>